<evidence type="ECO:0000313" key="1">
    <source>
        <dbReference type="EMBL" id="AMW64507.1"/>
    </source>
</evidence>
<protein>
    <recommendedName>
        <fullName evidence="3">DUF2591 domain-containing protein</fullName>
    </recommendedName>
</protein>
<name>A0A1B0VMD7_9CAUD</name>
<accession>A0A1B0VMD7</accession>
<organism evidence="1 2">
    <name type="scientific">Pseudomonas phage phiAH14a</name>
    <dbReference type="NCBI Taxonomy" id="1805958"/>
    <lineage>
        <taxon>Viruses</taxon>
        <taxon>Duplodnaviria</taxon>
        <taxon>Heunggongvirae</taxon>
        <taxon>Uroviricota</taxon>
        <taxon>Caudoviricetes</taxon>
        <taxon>Miecznikowavirus</taxon>
        <taxon>Miecznikowavirus AH14a</taxon>
    </lineage>
</organism>
<dbReference type="Proteomes" id="UP000222764">
    <property type="component" value="Segment"/>
</dbReference>
<gene>
    <name evidence="1" type="ORF">AH14a_p47</name>
</gene>
<dbReference type="EMBL" id="KU708004">
    <property type="protein sequence ID" value="AMW64507.1"/>
    <property type="molecule type" value="Genomic_DNA"/>
</dbReference>
<dbReference type="Pfam" id="PF10765">
    <property type="entry name" value="Phage_P22_NinX"/>
    <property type="match status" value="1"/>
</dbReference>
<dbReference type="InterPro" id="IPR019701">
    <property type="entry name" value="Phage_P22_NinX"/>
</dbReference>
<proteinExistence type="predicted"/>
<evidence type="ECO:0008006" key="3">
    <source>
        <dbReference type="Google" id="ProtNLM"/>
    </source>
</evidence>
<keyword evidence="2" id="KW-1185">Reference proteome</keyword>
<reference evidence="1 2" key="1">
    <citation type="journal article" date="2016" name="PLoS ONE">
        <title>Two Inducible Prophages of an Antarctic Pseudomonas sp. ANT_H14 Use the Same Capsid for Packaging Their Genomes - Characterization of a Novel Phage Helper-Satellite System.</title>
        <authorList>
            <person name="Dziewit L."/>
            <person name="Radlinska M."/>
        </authorList>
    </citation>
    <scope>NUCLEOTIDE SEQUENCE [LARGE SCALE GENOMIC DNA]</scope>
</reference>
<evidence type="ECO:0000313" key="2">
    <source>
        <dbReference type="Proteomes" id="UP000222764"/>
    </source>
</evidence>
<sequence length="126" mass="13746">MTEFVEVKTSDLTGAALDWAVAKAEGLPALIYPSEPPYIYIDLPGRGCGPYHPSHNWSQGGPLIESEELTVEPSAWDWNGACVLWRAHQEGESAYFEHTNLLVAAMRAIAHAKLGDTVSVPKELLS</sequence>